<evidence type="ECO:0000313" key="2">
    <source>
        <dbReference type="Proteomes" id="UP000800092"/>
    </source>
</evidence>
<organism evidence="1 2">
    <name type="scientific">Viridothelium virens</name>
    <name type="common">Speckled blister lichen</name>
    <name type="synonym">Trypethelium virens</name>
    <dbReference type="NCBI Taxonomy" id="1048519"/>
    <lineage>
        <taxon>Eukaryota</taxon>
        <taxon>Fungi</taxon>
        <taxon>Dikarya</taxon>
        <taxon>Ascomycota</taxon>
        <taxon>Pezizomycotina</taxon>
        <taxon>Dothideomycetes</taxon>
        <taxon>Dothideomycetes incertae sedis</taxon>
        <taxon>Trypetheliales</taxon>
        <taxon>Trypetheliaceae</taxon>
        <taxon>Viridothelium</taxon>
    </lineage>
</organism>
<evidence type="ECO:0000313" key="1">
    <source>
        <dbReference type="EMBL" id="KAF2232828.1"/>
    </source>
</evidence>
<gene>
    <name evidence="1" type="ORF">EV356DRAFT_237570</name>
</gene>
<keyword evidence="2" id="KW-1185">Reference proteome</keyword>
<dbReference type="Proteomes" id="UP000800092">
    <property type="component" value="Unassembled WGS sequence"/>
</dbReference>
<dbReference type="AlphaFoldDB" id="A0A6A6H4T7"/>
<accession>A0A6A6H4T7</accession>
<reference evidence="1" key="1">
    <citation type="journal article" date="2020" name="Stud. Mycol.">
        <title>101 Dothideomycetes genomes: a test case for predicting lifestyles and emergence of pathogens.</title>
        <authorList>
            <person name="Haridas S."/>
            <person name="Albert R."/>
            <person name="Binder M."/>
            <person name="Bloem J."/>
            <person name="Labutti K."/>
            <person name="Salamov A."/>
            <person name="Andreopoulos B."/>
            <person name="Baker S."/>
            <person name="Barry K."/>
            <person name="Bills G."/>
            <person name="Bluhm B."/>
            <person name="Cannon C."/>
            <person name="Castanera R."/>
            <person name="Culley D."/>
            <person name="Daum C."/>
            <person name="Ezra D."/>
            <person name="Gonzalez J."/>
            <person name="Henrissat B."/>
            <person name="Kuo A."/>
            <person name="Liang C."/>
            <person name="Lipzen A."/>
            <person name="Lutzoni F."/>
            <person name="Magnuson J."/>
            <person name="Mondo S."/>
            <person name="Nolan M."/>
            <person name="Ohm R."/>
            <person name="Pangilinan J."/>
            <person name="Park H.-J."/>
            <person name="Ramirez L."/>
            <person name="Alfaro M."/>
            <person name="Sun H."/>
            <person name="Tritt A."/>
            <person name="Yoshinaga Y."/>
            <person name="Zwiers L.-H."/>
            <person name="Turgeon B."/>
            <person name="Goodwin S."/>
            <person name="Spatafora J."/>
            <person name="Crous P."/>
            <person name="Grigoriev I."/>
        </authorList>
    </citation>
    <scope>NUCLEOTIDE SEQUENCE</scope>
    <source>
        <strain evidence="1">Tuck. ex Michener</strain>
    </source>
</reference>
<sequence>MRRDSALKRAIGLGLRSREAACLHIGPYHISNASRQCSVSTLPPTASSRDNSKDACVAHPLEILSSRTLWITVSWFLGLGSCGSKASTGVVLQLRPC</sequence>
<name>A0A6A6H4T7_VIRVR</name>
<protein>
    <submittedName>
        <fullName evidence="1">Uncharacterized protein</fullName>
    </submittedName>
</protein>
<proteinExistence type="predicted"/>
<dbReference type="EMBL" id="ML991812">
    <property type="protein sequence ID" value="KAF2232828.1"/>
    <property type="molecule type" value="Genomic_DNA"/>
</dbReference>